<name>A0ABY4GZ93_9BACI</name>
<evidence type="ECO:0000256" key="1">
    <source>
        <dbReference type="ARBA" id="ARBA00006525"/>
    </source>
</evidence>
<dbReference type="Pfam" id="PF02481">
    <property type="entry name" value="DNA_processg_A"/>
    <property type="match status" value="1"/>
</dbReference>
<dbReference type="PANTHER" id="PTHR43022">
    <property type="entry name" value="PROTEIN SMF"/>
    <property type="match status" value="1"/>
</dbReference>
<dbReference type="Proteomes" id="UP000831880">
    <property type="component" value="Chromosome"/>
</dbReference>
<dbReference type="RefSeq" id="WP_244752812.1">
    <property type="nucleotide sequence ID" value="NZ_CP095074.1"/>
</dbReference>
<dbReference type="InterPro" id="IPR003488">
    <property type="entry name" value="DprA"/>
</dbReference>
<evidence type="ECO:0000313" key="4">
    <source>
        <dbReference type="Proteomes" id="UP000831880"/>
    </source>
</evidence>
<gene>
    <name evidence="3" type="primary">dprA</name>
    <name evidence="3" type="ORF">MUO14_22975</name>
</gene>
<comment type="similarity">
    <text evidence="1">Belongs to the DprA/Smf family.</text>
</comment>
<reference evidence="3 4" key="1">
    <citation type="submission" date="2022-04" db="EMBL/GenBank/DDBJ databases">
        <title>Halobacillus sp. isolated from saltern.</title>
        <authorList>
            <person name="Won M."/>
            <person name="Lee C.-M."/>
            <person name="Woen H.-Y."/>
            <person name="Kwon S.-W."/>
        </authorList>
    </citation>
    <scope>NUCLEOTIDE SEQUENCE [LARGE SCALE GENOMIC DNA]</scope>
    <source>
        <strain evidence="3 4">SSTM10-2</strain>
    </source>
</reference>
<dbReference type="PANTHER" id="PTHR43022:SF1">
    <property type="entry name" value="PROTEIN SMF"/>
    <property type="match status" value="1"/>
</dbReference>
<organism evidence="3 4">
    <name type="scientific">Halobacillus shinanisalinarum</name>
    <dbReference type="NCBI Taxonomy" id="2932258"/>
    <lineage>
        <taxon>Bacteria</taxon>
        <taxon>Bacillati</taxon>
        <taxon>Bacillota</taxon>
        <taxon>Bacilli</taxon>
        <taxon>Bacillales</taxon>
        <taxon>Bacillaceae</taxon>
        <taxon>Halobacillus</taxon>
    </lineage>
</organism>
<evidence type="ECO:0000259" key="2">
    <source>
        <dbReference type="Pfam" id="PF02481"/>
    </source>
</evidence>
<protein>
    <submittedName>
        <fullName evidence="3">DNA-processing protein DprA</fullName>
    </submittedName>
</protein>
<dbReference type="SUPFAM" id="SSF102405">
    <property type="entry name" value="MCP/YpsA-like"/>
    <property type="match status" value="1"/>
</dbReference>
<sequence>MKTFRQRLIHLHACPQVTRSLLNKWLKQDPDLTTLLKMTPEEISTIFRVPSTNSQIIYKHIHDTSIMKKLDTEEQLYGCVTIFDKDYPELLKIIPDPPLVLYTKGNAKLLQHPLPLSVVGTRTPSNYALPAMRQILTPLIKSNFCMISGMAMGIDQYVHRLAIQYGGTTIAVIGSGFDHIYPRNNLALYKHMCDSQLIISEHPPDRPPRKYHFPERNRIISGLSEATLVIEARLRSGSLITVDQALEQGREVFAMPGPIGSKTSEGCHYMIREGATLIQGYQDIIHAYAEKLK</sequence>
<accession>A0ABY4GZ93</accession>
<dbReference type="InterPro" id="IPR057666">
    <property type="entry name" value="DrpA_SLOG"/>
</dbReference>
<dbReference type="Gene3D" id="3.40.50.450">
    <property type="match status" value="1"/>
</dbReference>
<keyword evidence="4" id="KW-1185">Reference proteome</keyword>
<dbReference type="NCBIfam" id="TIGR00732">
    <property type="entry name" value="dprA"/>
    <property type="match status" value="1"/>
</dbReference>
<evidence type="ECO:0000313" key="3">
    <source>
        <dbReference type="EMBL" id="UOQ93209.1"/>
    </source>
</evidence>
<proteinExistence type="inferred from homology"/>
<feature type="domain" description="Smf/DprA SLOG" evidence="2">
    <location>
        <begin position="79"/>
        <end position="287"/>
    </location>
</feature>
<dbReference type="EMBL" id="CP095074">
    <property type="protein sequence ID" value="UOQ93209.1"/>
    <property type="molecule type" value="Genomic_DNA"/>
</dbReference>